<organism evidence="4 5">
    <name type="scientific">Parendozoicomonas callyspongiae</name>
    <dbReference type="NCBI Taxonomy" id="2942213"/>
    <lineage>
        <taxon>Bacteria</taxon>
        <taxon>Pseudomonadati</taxon>
        <taxon>Pseudomonadota</taxon>
        <taxon>Gammaproteobacteria</taxon>
        <taxon>Oceanospirillales</taxon>
        <taxon>Endozoicomonadaceae</taxon>
        <taxon>Parendozoicomonas</taxon>
    </lineage>
</organism>
<evidence type="ECO:0000313" key="5">
    <source>
        <dbReference type="Proteomes" id="UP001203338"/>
    </source>
</evidence>
<protein>
    <submittedName>
        <fullName evidence="4">Rod-binding protein</fullName>
    </submittedName>
</protein>
<evidence type="ECO:0000256" key="1">
    <source>
        <dbReference type="ARBA" id="ARBA00022795"/>
    </source>
</evidence>
<feature type="compositionally biased region" description="Polar residues" evidence="2">
    <location>
        <begin position="115"/>
        <end position="132"/>
    </location>
</feature>
<gene>
    <name evidence="4" type="ORF">M3P05_09150</name>
</gene>
<dbReference type="RefSeq" id="WP_249699249.1">
    <property type="nucleotide sequence ID" value="NZ_JAMFLX010000010.1"/>
</dbReference>
<evidence type="ECO:0000313" key="4">
    <source>
        <dbReference type="EMBL" id="MCL6270098.1"/>
    </source>
</evidence>
<feature type="region of interest" description="Disordered" evidence="2">
    <location>
        <begin position="115"/>
        <end position="138"/>
    </location>
</feature>
<accession>A0ABT0PFJ0</accession>
<keyword evidence="5" id="KW-1185">Reference proteome</keyword>
<dbReference type="Pfam" id="PF10135">
    <property type="entry name" value="Rod-binding"/>
    <property type="match status" value="1"/>
</dbReference>
<comment type="caution">
    <text evidence="4">The sequence shown here is derived from an EMBL/GenBank/DDBJ whole genome shotgun (WGS) entry which is preliminary data.</text>
</comment>
<name>A0ABT0PFJ0_9GAMM</name>
<feature type="domain" description="Flagellar protein FlgJ N-terminal" evidence="3">
    <location>
        <begin position="63"/>
        <end position="113"/>
    </location>
</feature>
<reference evidence="4 5" key="1">
    <citation type="submission" date="2022-05" db="EMBL/GenBank/DDBJ databases">
        <authorList>
            <person name="Park J.-S."/>
        </authorList>
    </citation>
    <scope>NUCLEOTIDE SEQUENCE [LARGE SCALE GENOMIC DNA]</scope>
    <source>
        <strain evidence="4 5">2012CJ34-2</strain>
    </source>
</reference>
<dbReference type="EMBL" id="JAMFLX010000010">
    <property type="protein sequence ID" value="MCL6270098.1"/>
    <property type="molecule type" value="Genomic_DNA"/>
</dbReference>
<dbReference type="Proteomes" id="UP001203338">
    <property type="component" value="Unassembled WGS sequence"/>
</dbReference>
<feature type="compositionally biased region" description="Polar residues" evidence="2">
    <location>
        <begin position="1"/>
        <end position="24"/>
    </location>
</feature>
<feature type="region of interest" description="Disordered" evidence="2">
    <location>
        <begin position="1"/>
        <end position="31"/>
    </location>
</feature>
<proteinExistence type="predicted"/>
<sequence>MQINNGNSGHLPDSVSQPFQQPSQKMAADPKSMEVFKGNSNSPEALQAAATQFEAMMVEEMLKSMRQATETLAEDNPFSSDQTRFYQGFYDSQLALEMASQRTLGVADQLVSQVEQIQGKTQPSESTPTGTSEKGVEE</sequence>
<keyword evidence="1" id="KW-1005">Bacterial flagellum biogenesis</keyword>
<evidence type="ECO:0000256" key="2">
    <source>
        <dbReference type="SAM" id="MobiDB-lite"/>
    </source>
</evidence>
<dbReference type="InterPro" id="IPR019301">
    <property type="entry name" value="Flagellar_prot_FlgJ_N"/>
</dbReference>
<evidence type="ECO:0000259" key="3">
    <source>
        <dbReference type="Pfam" id="PF10135"/>
    </source>
</evidence>